<feature type="domain" description="Amidohydrolase-related" evidence="2">
    <location>
        <begin position="71"/>
        <end position="448"/>
    </location>
</feature>
<dbReference type="InterPro" id="IPR011059">
    <property type="entry name" value="Metal-dep_hydrolase_composite"/>
</dbReference>
<keyword evidence="1" id="KW-0378">Hydrolase</keyword>
<dbReference type="InterPro" id="IPR032466">
    <property type="entry name" value="Metal_Hydrolase"/>
</dbReference>
<dbReference type="PANTHER" id="PTHR43794:SF11">
    <property type="entry name" value="AMIDOHYDROLASE-RELATED DOMAIN-CONTAINING PROTEIN"/>
    <property type="match status" value="1"/>
</dbReference>
<dbReference type="SUPFAM" id="SSF51338">
    <property type="entry name" value="Composite domain of metallo-dependent hydrolases"/>
    <property type="match status" value="2"/>
</dbReference>
<proteinExistence type="predicted"/>
<dbReference type="Gene3D" id="3.20.20.140">
    <property type="entry name" value="Metal-dependent hydrolases"/>
    <property type="match status" value="1"/>
</dbReference>
<organism evidence="3">
    <name type="scientific">marine sediment metagenome</name>
    <dbReference type="NCBI Taxonomy" id="412755"/>
    <lineage>
        <taxon>unclassified sequences</taxon>
        <taxon>metagenomes</taxon>
        <taxon>ecological metagenomes</taxon>
    </lineage>
</organism>
<evidence type="ECO:0000313" key="3">
    <source>
        <dbReference type="EMBL" id="KKN97262.1"/>
    </source>
</evidence>
<protein>
    <recommendedName>
        <fullName evidence="2">Amidohydrolase-related domain-containing protein</fullName>
    </recommendedName>
</protein>
<name>A0A0F9VBZ4_9ZZZZ</name>
<sequence>MCALWKTGMDKTNMNKTITLVGTLALNSDGVSVGTGPVDIVIRNGVIDDIRPSGSRPVEGECVDASDTFTVPGFINGHHHSHENFHKGRYDRLPLELWMNYVRPAKPLPLTADDIYLRTLVGASQALLSGTTCIIDDFNASPVLNPDHVQAALKAYEDIGIRALVGPTLFDVPFHESVPFIHEEFSHETLASLAPGNATPIAEYLRFVESLAATRHPRNNRVGVLLAPSAPQRCTDGLLKEVRALADRTGLPVIIHVQETRLQAASAWHQRGKTLFQHLDELGFLAAGTSLIHSVWLTDDDIGRIAANGASVQHNPNSNLKLGSGLMPLRQLLDAGVNVSLGTDGCGSLETTDMLRVVANTALLHKLRGNDYRRWVGAEEAFYAATQGGAKALGLEKQLGCLKVGQRADMVLYRLDAPAFTPLNNPLRQLVFGESGNGIHSVLVDGECVAADGKLTRLDQREISKRISEAMQRLRPEIANAEQMTETLRPAYERIWQRCQALPLAPGTIAARFDD</sequence>
<comment type="caution">
    <text evidence="3">The sequence shown here is derived from an EMBL/GenBank/DDBJ whole genome shotgun (WGS) entry which is preliminary data.</text>
</comment>
<dbReference type="Pfam" id="PF01979">
    <property type="entry name" value="Amidohydro_1"/>
    <property type="match status" value="1"/>
</dbReference>
<gene>
    <name evidence="3" type="ORF">LCGC14_0159510</name>
</gene>
<evidence type="ECO:0000259" key="2">
    <source>
        <dbReference type="Pfam" id="PF01979"/>
    </source>
</evidence>
<dbReference type="Gene3D" id="2.30.40.10">
    <property type="entry name" value="Urease, subunit C, domain 1"/>
    <property type="match status" value="1"/>
</dbReference>
<accession>A0A0F9VBZ4</accession>
<dbReference type="EMBL" id="LAZR01000059">
    <property type="protein sequence ID" value="KKN97262.1"/>
    <property type="molecule type" value="Genomic_DNA"/>
</dbReference>
<reference evidence="3" key="1">
    <citation type="journal article" date="2015" name="Nature">
        <title>Complex archaea that bridge the gap between prokaryotes and eukaryotes.</title>
        <authorList>
            <person name="Spang A."/>
            <person name="Saw J.H."/>
            <person name="Jorgensen S.L."/>
            <person name="Zaremba-Niedzwiedzka K."/>
            <person name="Martijn J."/>
            <person name="Lind A.E."/>
            <person name="van Eijk R."/>
            <person name="Schleper C."/>
            <person name="Guy L."/>
            <person name="Ettema T.J."/>
        </authorList>
    </citation>
    <scope>NUCLEOTIDE SEQUENCE</scope>
</reference>
<evidence type="ECO:0000256" key="1">
    <source>
        <dbReference type="ARBA" id="ARBA00022801"/>
    </source>
</evidence>
<dbReference type="InterPro" id="IPR006680">
    <property type="entry name" value="Amidohydro-rel"/>
</dbReference>
<dbReference type="PANTHER" id="PTHR43794">
    <property type="entry name" value="AMINOHYDROLASE SSNA-RELATED"/>
    <property type="match status" value="1"/>
</dbReference>
<dbReference type="SUPFAM" id="SSF51556">
    <property type="entry name" value="Metallo-dependent hydrolases"/>
    <property type="match status" value="1"/>
</dbReference>
<dbReference type="AlphaFoldDB" id="A0A0F9VBZ4"/>
<dbReference type="GO" id="GO:0016810">
    <property type="term" value="F:hydrolase activity, acting on carbon-nitrogen (but not peptide) bonds"/>
    <property type="evidence" value="ECO:0007669"/>
    <property type="project" value="InterPro"/>
</dbReference>
<dbReference type="InterPro" id="IPR050287">
    <property type="entry name" value="MTA/SAH_deaminase"/>
</dbReference>